<dbReference type="AlphaFoldDB" id="W0RBY8"/>
<evidence type="ECO:0000256" key="6">
    <source>
        <dbReference type="ARBA" id="ARBA00038076"/>
    </source>
</evidence>
<keyword evidence="11" id="KW-1185">Reference proteome</keyword>
<dbReference type="NCBIfam" id="NF038403">
    <property type="entry name" value="perm_prefix_1"/>
    <property type="match status" value="1"/>
</dbReference>
<feature type="transmembrane region" description="Helical" evidence="7">
    <location>
        <begin position="447"/>
        <end position="468"/>
    </location>
</feature>
<dbReference type="InterPro" id="IPR017800">
    <property type="entry name" value="ADOP"/>
</dbReference>
<dbReference type="PANTHER" id="PTHR30572:SF4">
    <property type="entry name" value="ABC TRANSPORTER PERMEASE YTRF"/>
    <property type="match status" value="1"/>
</dbReference>
<feature type="transmembrane region" description="Helical" evidence="7">
    <location>
        <begin position="856"/>
        <end position="875"/>
    </location>
</feature>
<dbReference type="InterPro" id="IPR025857">
    <property type="entry name" value="MacB_PCD"/>
</dbReference>
<organism evidence="10 11">
    <name type="scientific">Gemmatirosa kalamazoonensis</name>
    <dbReference type="NCBI Taxonomy" id="861299"/>
    <lineage>
        <taxon>Bacteria</taxon>
        <taxon>Pseudomonadati</taxon>
        <taxon>Gemmatimonadota</taxon>
        <taxon>Gemmatimonadia</taxon>
        <taxon>Gemmatimonadales</taxon>
        <taxon>Gemmatimonadaceae</taxon>
        <taxon>Gemmatirosa</taxon>
    </lineage>
</organism>
<dbReference type="OrthoDB" id="9770036at2"/>
<dbReference type="RefSeq" id="WP_025409516.1">
    <property type="nucleotide sequence ID" value="NZ_CP007128.1"/>
</dbReference>
<keyword evidence="5 7" id="KW-0472">Membrane</keyword>
<feature type="transmembrane region" description="Helical" evidence="7">
    <location>
        <begin position="765"/>
        <end position="792"/>
    </location>
</feature>
<dbReference type="InterPro" id="IPR050250">
    <property type="entry name" value="Macrolide_Exporter_MacB"/>
</dbReference>
<accession>W0RBY8</accession>
<comment type="similarity">
    <text evidence="6">Belongs to the ABC-4 integral membrane protein family.</text>
</comment>
<dbReference type="InParanoid" id="W0RBY8"/>
<dbReference type="NCBIfam" id="TIGR03434">
    <property type="entry name" value="ADOP"/>
    <property type="match status" value="1"/>
</dbReference>
<dbReference type="PANTHER" id="PTHR30572">
    <property type="entry name" value="MEMBRANE COMPONENT OF TRANSPORTER-RELATED"/>
    <property type="match status" value="1"/>
</dbReference>
<dbReference type="KEGG" id="gba:J421_0430"/>
<name>W0RBY8_9BACT</name>
<feature type="transmembrane region" description="Helical" evidence="7">
    <location>
        <begin position="354"/>
        <end position="378"/>
    </location>
</feature>
<dbReference type="eggNOG" id="COG0577">
    <property type="taxonomic scope" value="Bacteria"/>
</dbReference>
<dbReference type="Pfam" id="PF12704">
    <property type="entry name" value="MacB_PCD"/>
    <property type="match status" value="2"/>
</dbReference>
<feature type="transmembrane region" description="Helical" evidence="7">
    <location>
        <begin position="500"/>
        <end position="520"/>
    </location>
</feature>
<evidence type="ECO:0000256" key="2">
    <source>
        <dbReference type="ARBA" id="ARBA00022475"/>
    </source>
</evidence>
<keyword evidence="2" id="KW-1003">Cell membrane</keyword>
<feature type="domain" description="MacB-like periplasmic core" evidence="9">
    <location>
        <begin position="107"/>
        <end position="319"/>
    </location>
</feature>
<dbReference type="InterPro" id="IPR003838">
    <property type="entry name" value="ABC3_permease_C"/>
</dbReference>
<evidence type="ECO:0000259" key="9">
    <source>
        <dbReference type="Pfam" id="PF12704"/>
    </source>
</evidence>
<evidence type="ECO:0000256" key="4">
    <source>
        <dbReference type="ARBA" id="ARBA00022989"/>
    </source>
</evidence>
<evidence type="ECO:0000256" key="3">
    <source>
        <dbReference type="ARBA" id="ARBA00022692"/>
    </source>
</evidence>
<proteinExistence type="inferred from homology"/>
<dbReference type="Proteomes" id="UP000019151">
    <property type="component" value="Chromosome"/>
</dbReference>
<sequence>MSAESKVPLWRRYRRFWGPDAAADVDDELAFHLEQRVADLVAAGLAPDAARREAAQRIGDLDALKRSVVAIDESDAPRRRALELLGTVGADARLALRGLRRNPIVALVSVLTLALGIGANAAIFGVVYAVLLRPLPYVAADRMTVVTETQGGSRTGAGPGQYTEWVRRNRAFEALSAQTWTSFNLSGPEGDAERVVGAIATPSLFRTHVMKPEAGRYFLPEEAQPGRDHVVVLSHALYVERFGGDPKIVGRAIRLNDQPYTVVGVAPDGFTLQDDAERLWVPLVLTAKDEAIFSDHWLTVFGTLRPGVSIEAAQRDMERVSREIAALHPTDMVARSARVIDYREDLAEYYRRQLAVLLGAVGFILLLACLNVAGLLLARLSGRRKELAIRVALGAGRARVMRQLVTEAMVLALAGGVAALLVARITVRALLAVAPAGVPRLSEGTAAAAALLFAVVPTLVSGMLLGALSAARGVRGGSPQTLRAGGRDAGATPRDRMRSALVVGQIALALALLAGAGLFVRSARNLGRVDLGFRADRLVSAHVTLAGTRYDTPEHLTAGAARLLDRLRALPGVQSVAASTSLPLADNGPDAEVHVEGREYPAGQAPYADFRIVTPGYFETMGISIVRGRTFTPDDRAGAPPVAIISASLARRLWPNESALGKRFSCCVGDGVRVWREVVGVSRDVRHYLTDPPRDEMYVPYEQTPPQTWIWFGNGITLVARTVGDAGPVLPNVRRAVAAVDPTLPVYDLRTYDDLRRIASAQNRFATLLFSAFALLALTLAAVGIYGVLAYLVAQRTAEIAVRLAIGARRRDVLALVLQQGARLAAVGMMLGLALAAAGSRALASLLFGVQPTDPLTYTVVVVALGAVALAACLVPARRASAVEPHAVLRS</sequence>
<protein>
    <submittedName>
        <fullName evidence="10">Permease</fullName>
    </submittedName>
</protein>
<feature type="transmembrane region" description="Helical" evidence="7">
    <location>
        <begin position="813"/>
        <end position="836"/>
    </location>
</feature>
<gene>
    <name evidence="10" type="ORF">J421_0430</name>
</gene>
<keyword evidence="3 7" id="KW-0812">Transmembrane</keyword>
<feature type="domain" description="ABC3 transporter permease C-terminal" evidence="8">
    <location>
        <begin position="772"/>
        <end position="884"/>
    </location>
</feature>
<feature type="domain" description="MacB-like periplasmic core" evidence="9">
    <location>
        <begin position="499"/>
        <end position="706"/>
    </location>
</feature>
<dbReference type="HOGENOM" id="CLU_009433_1_0_0"/>
<evidence type="ECO:0000256" key="5">
    <source>
        <dbReference type="ARBA" id="ARBA00023136"/>
    </source>
</evidence>
<evidence type="ECO:0000313" key="11">
    <source>
        <dbReference type="Proteomes" id="UP000019151"/>
    </source>
</evidence>
<feature type="domain" description="ABC3 transporter permease C-terminal" evidence="8">
    <location>
        <begin position="360"/>
        <end position="464"/>
    </location>
</feature>
<reference evidence="10 11" key="1">
    <citation type="journal article" date="2014" name="Genome Announc.">
        <title>Genome Sequence and Methylome of Soil Bacterium Gemmatirosa kalamazoonensis KBS708T, a Member of the Rarely Cultivated Gemmatimonadetes Phylum.</title>
        <authorList>
            <person name="Debruyn J.M."/>
            <person name="Radosevich M."/>
            <person name="Wommack K.E."/>
            <person name="Polson S.W."/>
            <person name="Hauser L.J."/>
            <person name="Fawaz M.N."/>
            <person name="Korlach J."/>
            <person name="Tsai Y.C."/>
        </authorList>
    </citation>
    <scope>NUCLEOTIDE SEQUENCE [LARGE SCALE GENOMIC DNA]</scope>
    <source>
        <strain evidence="10 11">KBS708</strain>
    </source>
</reference>
<dbReference type="InterPro" id="IPR047928">
    <property type="entry name" value="Perm_prefix_1"/>
</dbReference>
<dbReference type="Pfam" id="PF02687">
    <property type="entry name" value="FtsX"/>
    <property type="match status" value="2"/>
</dbReference>
<evidence type="ECO:0000313" key="10">
    <source>
        <dbReference type="EMBL" id="AHG87967.1"/>
    </source>
</evidence>
<dbReference type="GO" id="GO:0022857">
    <property type="term" value="F:transmembrane transporter activity"/>
    <property type="evidence" value="ECO:0007669"/>
    <property type="project" value="TreeGrafter"/>
</dbReference>
<evidence type="ECO:0000256" key="7">
    <source>
        <dbReference type="SAM" id="Phobius"/>
    </source>
</evidence>
<comment type="subcellular location">
    <subcellularLocation>
        <location evidence="1">Cell membrane</location>
        <topology evidence="1">Multi-pass membrane protein</topology>
    </subcellularLocation>
</comment>
<keyword evidence="4 7" id="KW-1133">Transmembrane helix</keyword>
<dbReference type="GO" id="GO:0005886">
    <property type="term" value="C:plasma membrane"/>
    <property type="evidence" value="ECO:0007669"/>
    <property type="project" value="UniProtKB-SubCell"/>
</dbReference>
<evidence type="ECO:0000256" key="1">
    <source>
        <dbReference type="ARBA" id="ARBA00004651"/>
    </source>
</evidence>
<feature type="transmembrane region" description="Helical" evidence="7">
    <location>
        <begin position="408"/>
        <end position="427"/>
    </location>
</feature>
<dbReference type="STRING" id="861299.J421_0430"/>
<dbReference type="EMBL" id="CP007128">
    <property type="protein sequence ID" value="AHG87967.1"/>
    <property type="molecule type" value="Genomic_DNA"/>
</dbReference>
<evidence type="ECO:0000259" key="8">
    <source>
        <dbReference type="Pfam" id="PF02687"/>
    </source>
</evidence>
<feature type="transmembrane region" description="Helical" evidence="7">
    <location>
        <begin position="104"/>
        <end position="131"/>
    </location>
</feature>